<proteinExistence type="predicted"/>
<keyword evidence="4 6" id="KW-1133">Transmembrane helix</keyword>
<evidence type="ECO:0000313" key="8">
    <source>
        <dbReference type="Proteomes" id="UP000004816"/>
    </source>
</evidence>
<feature type="transmembrane region" description="Helical" evidence="6">
    <location>
        <begin position="228"/>
        <end position="251"/>
    </location>
</feature>
<feature type="transmembrane region" description="Helical" evidence="6">
    <location>
        <begin position="86"/>
        <end position="105"/>
    </location>
</feature>
<dbReference type="STRING" id="679197.HMPREF9336_01504"/>
<dbReference type="Proteomes" id="UP000004816">
    <property type="component" value="Unassembled WGS sequence"/>
</dbReference>
<dbReference type="EMBL" id="ACZI02000001">
    <property type="protein sequence ID" value="EFV13619.1"/>
    <property type="molecule type" value="Genomic_DNA"/>
</dbReference>
<feature type="transmembrane region" description="Helical" evidence="6">
    <location>
        <begin position="450"/>
        <end position="473"/>
    </location>
</feature>
<feature type="transmembrane region" description="Helical" evidence="6">
    <location>
        <begin position="154"/>
        <end position="176"/>
    </location>
</feature>
<keyword evidence="5 6" id="KW-0472">Membrane</keyword>
<feature type="transmembrane region" description="Helical" evidence="6">
    <location>
        <begin position="369"/>
        <end position="389"/>
    </location>
</feature>
<feature type="transmembrane region" description="Helical" evidence="6">
    <location>
        <begin position="409"/>
        <end position="429"/>
    </location>
</feature>
<comment type="caution">
    <text evidence="7">The sequence shown here is derived from an EMBL/GenBank/DDBJ whole genome shotgun (WGS) entry which is preliminary data.</text>
</comment>
<feature type="transmembrane region" description="Helical" evidence="6">
    <location>
        <begin position="188"/>
        <end position="208"/>
    </location>
</feature>
<sequence>MFLPLLLGLAVAVSAAVGVGPDPYLAVKSPYPGSATLILQVVAQFAASLAGALCLGGLVFALCCTRPTAQTRLGPRGYAGLRTVELASPIWALSALVAMVTTATVEVGRAPSDLLRTEDPLGSLFALLSVSERAGAWLVVLVFATAVALASRFCLAWTSCAALAWASAIGVVAPWVVENAGDGPDHDVATGAAVWTSVGLAVLVGVAAQLRGTWTEDREAAQRRARRIIAVAAVAVAAGASVLGFLLIPLSAATSTWYGWLGLVSAALFALALLAARANRFGLAAAAGTVLLAAAEAMAIQPAPAFAWQQFSVAELLLGFDFPGPPTVWRLMTAWRFDTVFGVLAVLLAAAYGYGAWRLGKRGDEWSRWRTISFLVGCVLLLLVTSSGVGRYASGQFSYHMISHMGLNMFVPVFLVLGAPVTLLLRAVPPSGKHMPGPREWTLALVHSRIVQILAHPLVAVGLFVISLYGLYFTPIFGALVQYHWGHLLMTAHFLIIGYTYYWAIVGVDPGARRLPHLARLGMLFAVMPFHAFFGVAVLSSDEIIGGNFYRWLDLPWMTDLAADQRIAGAVAWTSGEIPIVFVVGALLYQWAKADRRAADRADRHSVDYDDAELTAYNAMLQKLVERQ</sequence>
<protein>
    <recommendedName>
        <fullName evidence="9">Copper resistance protein D</fullName>
    </recommendedName>
</protein>
<feature type="transmembrane region" description="Helical" evidence="6">
    <location>
        <begin position="518"/>
        <end position="539"/>
    </location>
</feature>
<gene>
    <name evidence="7" type="ORF">HMPREF9336_01504</name>
</gene>
<evidence type="ECO:0000256" key="5">
    <source>
        <dbReference type="ARBA" id="ARBA00023136"/>
    </source>
</evidence>
<dbReference type="InterPro" id="IPR019108">
    <property type="entry name" value="Caa3_assmbl_CtaG-rel"/>
</dbReference>
<dbReference type="GO" id="GO:0005886">
    <property type="term" value="C:plasma membrane"/>
    <property type="evidence" value="ECO:0007669"/>
    <property type="project" value="UniProtKB-SubCell"/>
</dbReference>
<evidence type="ECO:0000256" key="1">
    <source>
        <dbReference type="ARBA" id="ARBA00004651"/>
    </source>
</evidence>
<comment type="subcellular location">
    <subcellularLocation>
        <location evidence="1">Cell membrane</location>
        <topology evidence="1">Multi-pass membrane protein</topology>
    </subcellularLocation>
</comment>
<evidence type="ECO:0000256" key="3">
    <source>
        <dbReference type="ARBA" id="ARBA00022692"/>
    </source>
</evidence>
<dbReference type="eggNOG" id="COG3336">
    <property type="taxonomic scope" value="Bacteria"/>
</dbReference>
<evidence type="ECO:0000256" key="4">
    <source>
        <dbReference type="ARBA" id="ARBA00022989"/>
    </source>
</evidence>
<feature type="transmembrane region" description="Helical" evidence="6">
    <location>
        <begin position="485"/>
        <end position="506"/>
    </location>
</feature>
<feature type="transmembrane region" description="Helical" evidence="6">
    <location>
        <begin position="257"/>
        <end position="274"/>
    </location>
</feature>
<dbReference type="RefSeq" id="WP_007469095.1">
    <property type="nucleotide sequence ID" value="NZ_KI391953.1"/>
</dbReference>
<feature type="transmembrane region" description="Helical" evidence="6">
    <location>
        <begin position="339"/>
        <end position="357"/>
    </location>
</feature>
<feature type="transmembrane region" description="Helical" evidence="6">
    <location>
        <begin position="125"/>
        <end position="147"/>
    </location>
</feature>
<dbReference type="OrthoDB" id="5241646at2"/>
<accession>E5XPT2</accession>
<dbReference type="HOGENOM" id="CLU_016803_0_0_11"/>
<feature type="transmembrane region" description="Helical" evidence="6">
    <location>
        <begin position="281"/>
        <end position="300"/>
    </location>
</feature>
<dbReference type="Pfam" id="PF09678">
    <property type="entry name" value="Caa3_CtaG"/>
    <property type="match status" value="1"/>
</dbReference>
<name>E5XPT2_SEGRC</name>
<evidence type="ECO:0008006" key="9">
    <source>
        <dbReference type="Google" id="ProtNLM"/>
    </source>
</evidence>
<evidence type="ECO:0000256" key="2">
    <source>
        <dbReference type="ARBA" id="ARBA00022475"/>
    </source>
</evidence>
<evidence type="ECO:0000256" key="6">
    <source>
        <dbReference type="SAM" id="Phobius"/>
    </source>
</evidence>
<keyword evidence="2" id="KW-1003">Cell membrane</keyword>
<organism evidence="7 8">
    <name type="scientific">Segniliparus rugosus (strain ATCC BAA-974 / DSM 45345 / CCUG 50838 / CIP 108380 / JCM 13579 / CDC 945)</name>
    <dbReference type="NCBI Taxonomy" id="679197"/>
    <lineage>
        <taxon>Bacteria</taxon>
        <taxon>Bacillati</taxon>
        <taxon>Actinomycetota</taxon>
        <taxon>Actinomycetes</taxon>
        <taxon>Mycobacteriales</taxon>
        <taxon>Segniliparaceae</taxon>
        <taxon>Segniliparus</taxon>
    </lineage>
</organism>
<feature type="transmembrane region" description="Helical" evidence="6">
    <location>
        <begin position="567"/>
        <end position="589"/>
    </location>
</feature>
<feature type="transmembrane region" description="Helical" evidence="6">
    <location>
        <begin position="42"/>
        <end position="65"/>
    </location>
</feature>
<reference evidence="7 8" key="1">
    <citation type="journal article" date="2011" name="Stand. Genomic Sci.">
        <title>High quality draft genome sequence of Segniliparus rugosus CDC 945(T)= (ATCC BAA-974(T)).</title>
        <authorList>
            <person name="Earl A.M."/>
            <person name="Desjardins C.A."/>
            <person name="Fitzgerald M.G."/>
            <person name="Arachchi H.M."/>
            <person name="Zeng Q."/>
            <person name="Mehta T."/>
            <person name="Griggs A."/>
            <person name="Birren B.W."/>
            <person name="Toney N.C."/>
            <person name="Carr J."/>
            <person name="Posey J."/>
            <person name="Butler W.R."/>
        </authorList>
    </citation>
    <scope>NUCLEOTIDE SEQUENCE [LARGE SCALE GENOMIC DNA]</scope>
    <source>
        <strain evidence="8">ATCC BAA-974 / DSM 45345 / CCUG 50838 / CIP 108380 / JCM 13579 / CDC 945</strain>
    </source>
</reference>
<keyword evidence="3 6" id="KW-0812">Transmembrane</keyword>
<keyword evidence="8" id="KW-1185">Reference proteome</keyword>
<dbReference type="AlphaFoldDB" id="E5XPT2"/>
<evidence type="ECO:0000313" key="7">
    <source>
        <dbReference type="EMBL" id="EFV13619.1"/>
    </source>
</evidence>